<reference evidence="4 5" key="1">
    <citation type="submission" date="2019-09" db="EMBL/GenBank/DDBJ databases">
        <authorList>
            <person name="Chandra G."/>
            <person name="Truman W A."/>
        </authorList>
    </citation>
    <scope>NUCLEOTIDE SEQUENCE [LARGE SCALE GENOMIC DNA]</scope>
    <source>
        <strain evidence="4">PS833</strain>
    </source>
</reference>
<dbReference type="RefSeq" id="WP_150796692.1">
    <property type="nucleotide sequence ID" value="NZ_CABVHU010000001.1"/>
</dbReference>
<dbReference type="Proteomes" id="UP000409037">
    <property type="component" value="Unassembled WGS sequence"/>
</dbReference>
<evidence type="ECO:0000313" key="4">
    <source>
        <dbReference type="EMBL" id="VVN76826.1"/>
    </source>
</evidence>
<evidence type="ECO:0000256" key="1">
    <source>
        <dbReference type="ARBA" id="ARBA00006484"/>
    </source>
</evidence>
<dbReference type="GO" id="GO:0016020">
    <property type="term" value="C:membrane"/>
    <property type="evidence" value="ECO:0007669"/>
    <property type="project" value="TreeGrafter"/>
</dbReference>
<proteinExistence type="inferred from homology"/>
<keyword evidence="2 4" id="KW-0560">Oxidoreductase</keyword>
<dbReference type="PANTHER" id="PTHR44196">
    <property type="entry name" value="DEHYDROGENASE/REDUCTASE SDR FAMILY MEMBER 7B"/>
    <property type="match status" value="1"/>
</dbReference>
<dbReference type="Gene3D" id="3.40.50.720">
    <property type="entry name" value="NAD(P)-binding Rossmann-like Domain"/>
    <property type="match status" value="1"/>
</dbReference>
<dbReference type="OrthoDB" id="4690547at2"/>
<evidence type="ECO:0000256" key="3">
    <source>
        <dbReference type="RuleBase" id="RU000363"/>
    </source>
</evidence>
<gene>
    <name evidence="4" type="primary">ephD</name>
    <name evidence="4" type="ORF">PS833_00791</name>
</gene>
<dbReference type="PRINTS" id="PR00080">
    <property type="entry name" value="SDRFAMILY"/>
</dbReference>
<dbReference type="CDD" id="cd05233">
    <property type="entry name" value="SDR_c"/>
    <property type="match status" value="1"/>
</dbReference>
<comment type="similarity">
    <text evidence="1 3">Belongs to the short-chain dehydrogenases/reductases (SDR) family.</text>
</comment>
<evidence type="ECO:0000313" key="5">
    <source>
        <dbReference type="Proteomes" id="UP000409037"/>
    </source>
</evidence>
<accession>A0A5E7ACW9</accession>
<dbReference type="PANTHER" id="PTHR44196:SF1">
    <property type="entry name" value="DEHYDROGENASE_REDUCTASE SDR FAMILY MEMBER 7B"/>
    <property type="match status" value="1"/>
</dbReference>
<dbReference type="InterPro" id="IPR036291">
    <property type="entry name" value="NAD(P)-bd_dom_sf"/>
</dbReference>
<dbReference type="InterPro" id="IPR002347">
    <property type="entry name" value="SDR_fam"/>
</dbReference>
<dbReference type="EMBL" id="CABVHU010000001">
    <property type="protein sequence ID" value="VVN76826.1"/>
    <property type="molecule type" value="Genomic_DNA"/>
</dbReference>
<dbReference type="AlphaFoldDB" id="A0A5E7ACW9"/>
<dbReference type="SUPFAM" id="SSF51735">
    <property type="entry name" value="NAD(P)-binding Rossmann-fold domains"/>
    <property type="match status" value="1"/>
</dbReference>
<sequence length="277" mass="29690">MAIPELKNKKVLITGAGSGIGRATVLAFARRGAYIIATDINPQALKIVEQEISALGASCMTQVLDVSNESAMQAFAEHVHFTLGTLDVLINNAGIGYLGQFLKSDLTHWQRVMDINLMGVVHGCYHFIPPMIQAGGARHVLNVASAAGIYPSPTMAAYAASKHAVFGFNEVLKMELAGTQVGVTTVCPGIINTPITQSRSNISPSVSDAQLDRLQAYYLAKGCAPELVAEGMVRAVQKGQDLLLIGPFAKLIFNIKRISLGLMRRIVLNDARKIGYL</sequence>
<organism evidence="4 5">
    <name type="scientific">Pseudomonas fluorescens</name>
    <dbReference type="NCBI Taxonomy" id="294"/>
    <lineage>
        <taxon>Bacteria</taxon>
        <taxon>Pseudomonadati</taxon>
        <taxon>Pseudomonadota</taxon>
        <taxon>Gammaproteobacteria</taxon>
        <taxon>Pseudomonadales</taxon>
        <taxon>Pseudomonadaceae</taxon>
        <taxon>Pseudomonas</taxon>
    </lineage>
</organism>
<protein>
    <submittedName>
        <fullName evidence="4">Putative oxidoreductase EphD</fullName>
        <ecNumber evidence="4">1.-.-.-</ecNumber>
    </submittedName>
</protein>
<dbReference type="Pfam" id="PF00106">
    <property type="entry name" value="adh_short"/>
    <property type="match status" value="1"/>
</dbReference>
<evidence type="ECO:0000256" key="2">
    <source>
        <dbReference type="ARBA" id="ARBA00023002"/>
    </source>
</evidence>
<name>A0A5E7ACW9_PSEFL</name>
<dbReference type="FunFam" id="3.40.50.720:FF:000084">
    <property type="entry name" value="Short-chain dehydrogenase reductase"/>
    <property type="match status" value="1"/>
</dbReference>
<dbReference type="PRINTS" id="PR00081">
    <property type="entry name" value="GDHRDH"/>
</dbReference>
<dbReference type="EC" id="1.-.-.-" evidence="4"/>
<dbReference type="GO" id="GO:0016491">
    <property type="term" value="F:oxidoreductase activity"/>
    <property type="evidence" value="ECO:0007669"/>
    <property type="project" value="UniProtKB-KW"/>
</dbReference>